<sequence length="311" mass="34379">MAAWNAQVAERRRIKETLKSIRQIPRWEVLSRRTNRRLMRWVYRLTYMKPMTQAGLKAKAAAAVAIMKTGASDPWVAALHASISRDALRIISAEAEARAEADREADGELLALGRAWEASCRRDDRTHIALVEAEERYNAPTPPEVLFNKPGEAGKLGPYPGEHMPTGRYWYGARQTIDAFRRMALGGHPNVRRDEILQAYDAWIAAGAAERERSGLTIAREEVDASVAENAALRARICMLPARTPAGVDLKLRVVLWLHDGLSGLEDELSPEEVENPEFSASIALSLALDLARQRRGAVPSAESVQIASAA</sequence>
<reference evidence="1 2" key="2">
    <citation type="submission" date="2019-02" db="EMBL/GenBank/DDBJ databases">
        <title>'Lichenibacterium ramalinii' gen. nov. sp. nov., 'Lichenibacterium minor' gen. nov. sp. nov.</title>
        <authorList>
            <person name="Pankratov T."/>
        </authorList>
    </citation>
    <scope>NUCLEOTIDE SEQUENCE [LARGE SCALE GENOMIC DNA]</scope>
    <source>
        <strain evidence="1 2">RmlP026</strain>
    </source>
</reference>
<name>A0A4Q2U2A6_9HYPH</name>
<keyword evidence="2" id="KW-1185">Reference proteome</keyword>
<evidence type="ECO:0000313" key="1">
    <source>
        <dbReference type="EMBL" id="RYC28815.1"/>
    </source>
</evidence>
<protein>
    <submittedName>
        <fullName evidence="1">Uncharacterized protein</fullName>
    </submittedName>
</protein>
<proteinExistence type="predicted"/>
<evidence type="ECO:0000313" key="2">
    <source>
        <dbReference type="Proteomes" id="UP000290759"/>
    </source>
</evidence>
<organism evidence="1 2">
    <name type="scientific">Lichenibacterium minor</name>
    <dbReference type="NCBI Taxonomy" id="2316528"/>
    <lineage>
        <taxon>Bacteria</taxon>
        <taxon>Pseudomonadati</taxon>
        <taxon>Pseudomonadota</taxon>
        <taxon>Alphaproteobacteria</taxon>
        <taxon>Hyphomicrobiales</taxon>
        <taxon>Lichenihabitantaceae</taxon>
        <taxon>Lichenibacterium</taxon>
    </lineage>
</organism>
<dbReference type="AlphaFoldDB" id="A0A4Q2U2A6"/>
<reference evidence="1 2" key="1">
    <citation type="submission" date="2018-12" db="EMBL/GenBank/DDBJ databases">
        <authorList>
            <person name="Grouzdev D.S."/>
            <person name="Krutkina M.S."/>
        </authorList>
    </citation>
    <scope>NUCLEOTIDE SEQUENCE [LARGE SCALE GENOMIC DNA]</scope>
    <source>
        <strain evidence="1 2">RmlP026</strain>
    </source>
</reference>
<accession>A0A4Q2U2A6</accession>
<gene>
    <name evidence="1" type="ORF">D3273_27320</name>
</gene>
<dbReference type="EMBL" id="QYBB01000111">
    <property type="protein sequence ID" value="RYC28815.1"/>
    <property type="molecule type" value="Genomic_DNA"/>
</dbReference>
<dbReference type="OrthoDB" id="8001445at2"/>
<dbReference type="Proteomes" id="UP000290759">
    <property type="component" value="Unassembled WGS sequence"/>
</dbReference>
<comment type="caution">
    <text evidence="1">The sequence shown here is derived from an EMBL/GenBank/DDBJ whole genome shotgun (WGS) entry which is preliminary data.</text>
</comment>